<proteinExistence type="predicted"/>
<dbReference type="RefSeq" id="XP_041228277.1">
    <property type="nucleotide sequence ID" value="XM_041365566.1"/>
</dbReference>
<dbReference type="AlphaFoldDB" id="A0AAD4EB37"/>
<accession>A0AAD4EB37</accession>
<dbReference type="EMBL" id="JABBWK010000016">
    <property type="protein sequence ID" value="KAG1902702.1"/>
    <property type="molecule type" value="Genomic_DNA"/>
</dbReference>
<reference evidence="1" key="1">
    <citation type="journal article" date="2020" name="New Phytol.">
        <title>Comparative genomics reveals dynamic genome evolution in host specialist ectomycorrhizal fungi.</title>
        <authorList>
            <person name="Lofgren L.A."/>
            <person name="Nguyen N.H."/>
            <person name="Vilgalys R."/>
            <person name="Ruytinx J."/>
            <person name="Liao H.L."/>
            <person name="Branco S."/>
            <person name="Kuo A."/>
            <person name="LaButti K."/>
            <person name="Lipzen A."/>
            <person name="Andreopoulos W."/>
            <person name="Pangilinan J."/>
            <person name="Riley R."/>
            <person name="Hundley H."/>
            <person name="Na H."/>
            <person name="Barry K."/>
            <person name="Grigoriev I.V."/>
            <person name="Stajich J.E."/>
            <person name="Kennedy P.G."/>
        </authorList>
    </citation>
    <scope>NUCLEOTIDE SEQUENCE</scope>
    <source>
        <strain evidence="1">FC203</strain>
    </source>
</reference>
<dbReference type="Proteomes" id="UP001195769">
    <property type="component" value="Unassembled WGS sequence"/>
</dbReference>
<keyword evidence="2" id="KW-1185">Reference proteome</keyword>
<protein>
    <submittedName>
        <fullName evidence="1">Uncharacterized protein</fullName>
    </submittedName>
</protein>
<comment type="caution">
    <text evidence="1">The sequence shown here is derived from an EMBL/GenBank/DDBJ whole genome shotgun (WGS) entry which is preliminary data.</text>
</comment>
<dbReference type="GeneID" id="64659864"/>
<organism evidence="1 2">
    <name type="scientific">Suillus fuscotomentosus</name>
    <dbReference type="NCBI Taxonomy" id="1912939"/>
    <lineage>
        <taxon>Eukaryota</taxon>
        <taxon>Fungi</taxon>
        <taxon>Dikarya</taxon>
        <taxon>Basidiomycota</taxon>
        <taxon>Agaricomycotina</taxon>
        <taxon>Agaricomycetes</taxon>
        <taxon>Agaricomycetidae</taxon>
        <taxon>Boletales</taxon>
        <taxon>Suillineae</taxon>
        <taxon>Suillaceae</taxon>
        <taxon>Suillus</taxon>
    </lineage>
</organism>
<evidence type="ECO:0000313" key="1">
    <source>
        <dbReference type="EMBL" id="KAG1902702.1"/>
    </source>
</evidence>
<gene>
    <name evidence="1" type="ORF">F5891DRAFT_1172005</name>
</gene>
<name>A0AAD4EB37_9AGAM</name>
<sequence>MNQKCLYRRDFHNYEATSEGRYLPGDDYVLARAGDMPNIRRAVHHYEAMSKGQYLPVDVYMLTCVGDSFKTKRTIRHLPENDGCRLSERKQIIPAKPIVELLSTMYQLGIRAKKRCLCALAEMCSPSKQQTTYVLLRLSKITAKDPRIRT</sequence>
<evidence type="ECO:0000313" key="2">
    <source>
        <dbReference type="Proteomes" id="UP001195769"/>
    </source>
</evidence>